<comment type="caution">
    <text evidence="10">The sequence shown here is derived from an EMBL/GenBank/DDBJ whole genome shotgun (WGS) entry which is preliminary data.</text>
</comment>
<sequence>MDLLRSFKLYSRSPSGHRRMGLEDDEEEKETLITPYHALTSPRRSRRRRFELFFMTFGGVSLFLLIALFAAHTSGIARLPSSFEAGWKTEVGPPYPKLSVERIRFTAGLDLDEHGDIMRTGSAEGAPQFVGKPSREIDANWDYLIPSDTNITRGEAEQIGGKFHFFPGTNIASIEISTFHVLHCVDQVRRGVHAKHYYPKGINQLEEVHLDHCIDVIRQYIQCHLDLTPINLVWSPTKRGVLPDFTQFHTCRSWEQAHKWVLHRNIANYEQGIGSEEVAIDARNTLRHFGWA</sequence>
<dbReference type="EMBL" id="JAUIQD010000002">
    <property type="protein sequence ID" value="KAK3360541.1"/>
    <property type="molecule type" value="Genomic_DNA"/>
</dbReference>
<evidence type="ECO:0000256" key="8">
    <source>
        <dbReference type="ARBA" id="ARBA00035112"/>
    </source>
</evidence>
<keyword evidence="6 9" id="KW-0472">Membrane</keyword>
<accession>A0AAJ0HSS8</accession>
<keyword evidence="3 9" id="KW-0812">Transmembrane</keyword>
<evidence type="ECO:0000256" key="3">
    <source>
        <dbReference type="ARBA" id="ARBA00022692"/>
    </source>
</evidence>
<feature type="transmembrane region" description="Helical" evidence="9">
    <location>
        <begin position="52"/>
        <end position="71"/>
    </location>
</feature>
<dbReference type="GO" id="GO:0043386">
    <property type="term" value="P:mycotoxin biosynthetic process"/>
    <property type="evidence" value="ECO:0007669"/>
    <property type="project" value="InterPro"/>
</dbReference>
<dbReference type="Pfam" id="PF11807">
    <property type="entry name" value="UstYa"/>
    <property type="match status" value="1"/>
</dbReference>
<keyword evidence="11" id="KW-1185">Reference proteome</keyword>
<comment type="similarity">
    <text evidence="8">Belongs to the ustYa family.</text>
</comment>
<evidence type="ECO:0000256" key="9">
    <source>
        <dbReference type="SAM" id="Phobius"/>
    </source>
</evidence>
<evidence type="ECO:0000256" key="2">
    <source>
        <dbReference type="ARBA" id="ARBA00004685"/>
    </source>
</evidence>
<comment type="subcellular location">
    <subcellularLocation>
        <location evidence="1">Membrane</location>
        <topology evidence="1">Single-pass membrane protein</topology>
    </subcellularLocation>
</comment>
<dbReference type="PANTHER" id="PTHR33365:SF4">
    <property type="entry name" value="CYCLOCHLOROTINE BIOSYNTHESIS PROTEIN O"/>
    <property type="match status" value="1"/>
</dbReference>
<keyword evidence="4 9" id="KW-1133">Transmembrane helix</keyword>
<evidence type="ECO:0000256" key="4">
    <source>
        <dbReference type="ARBA" id="ARBA00022989"/>
    </source>
</evidence>
<comment type="pathway">
    <text evidence="2">Mycotoxin biosynthesis.</text>
</comment>
<dbReference type="InterPro" id="IPR021765">
    <property type="entry name" value="UstYa-like"/>
</dbReference>
<protein>
    <recommendedName>
        <fullName evidence="12">Tat pathway signal sequence</fullName>
    </recommendedName>
</protein>
<evidence type="ECO:0000256" key="6">
    <source>
        <dbReference type="ARBA" id="ARBA00023136"/>
    </source>
</evidence>
<reference evidence="10" key="2">
    <citation type="submission" date="2023-06" db="EMBL/GenBank/DDBJ databases">
        <authorList>
            <consortium name="Lawrence Berkeley National Laboratory"/>
            <person name="Haridas S."/>
            <person name="Hensen N."/>
            <person name="Bonometti L."/>
            <person name="Westerberg I."/>
            <person name="Brannstrom I.O."/>
            <person name="Guillou S."/>
            <person name="Cros-Aarteil S."/>
            <person name="Calhoun S."/>
            <person name="Kuo A."/>
            <person name="Mondo S."/>
            <person name="Pangilinan J."/>
            <person name="Riley R."/>
            <person name="Labutti K."/>
            <person name="Andreopoulos B."/>
            <person name="Lipzen A."/>
            <person name="Chen C."/>
            <person name="Yanf M."/>
            <person name="Daum C."/>
            <person name="Ng V."/>
            <person name="Clum A."/>
            <person name="Steindorff A."/>
            <person name="Ohm R."/>
            <person name="Martin F."/>
            <person name="Silar P."/>
            <person name="Natvig D."/>
            <person name="Lalanne C."/>
            <person name="Gautier V."/>
            <person name="Ament-Velasquez S.L."/>
            <person name="Kruys A."/>
            <person name="Hutchinson M.I."/>
            <person name="Powell A.J."/>
            <person name="Barry K."/>
            <person name="Miller A.N."/>
            <person name="Grigoriev I.V."/>
            <person name="Debuchy R."/>
            <person name="Gladieux P."/>
            <person name="Thoren M.H."/>
            <person name="Johannesson H."/>
        </authorList>
    </citation>
    <scope>NUCLEOTIDE SEQUENCE</scope>
    <source>
        <strain evidence="10">CBS 955.72</strain>
    </source>
</reference>
<evidence type="ECO:0000256" key="1">
    <source>
        <dbReference type="ARBA" id="ARBA00004167"/>
    </source>
</evidence>
<keyword evidence="7" id="KW-0325">Glycoprotein</keyword>
<reference evidence="10" key="1">
    <citation type="journal article" date="2023" name="Mol. Phylogenet. Evol.">
        <title>Genome-scale phylogeny and comparative genomics of the fungal order Sordariales.</title>
        <authorList>
            <person name="Hensen N."/>
            <person name="Bonometti L."/>
            <person name="Westerberg I."/>
            <person name="Brannstrom I.O."/>
            <person name="Guillou S."/>
            <person name="Cros-Aarteil S."/>
            <person name="Calhoun S."/>
            <person name="Haridas S."/>
            <person name="Kuo A."/>
            <person name="Mondo S."/>
            <person name="Pangilinan J."/>
            <person name="Riley R."/>
            <person name="LaButti K."/>
            <person name="Andreopoulos B."/>
            <person name="Lipzen A."/>
            <person name="Chen C."/>
            <person name="Yan M."/>
            <person name="Daum C."/>
            <person name="Ng V."/>
            <person name="Clum A."/>
            <person name="Steindorff A."/>
            <person name="Ohm R.A."/>
            <person name="Martin F."/>
            <person name="Silar P."/>
            <person name="Natvig D.O."/>
            <person name="Lalanne C."/>
            <person name="Gautier V."/>
            <person name="Ament-Velasquez S.L."/>
            <person name="Kruys A."/>
            <person name="Hutchinson M.I."/>
            <person name="Powell A.J."/>
            <person name="Barry K."/>
            <person name="Miller A.N."/>
            <person name="Grigoriev I.V."/>
            <person name="Debuchy R."/>
            <person name="Gladieux P."/>
            <person name="Hiltunen Thoren M."/>
            <person name="Johannesson H."/>
        </authorList>
    </citation>
    <scope>NUCLEOTIDE SEQUENCE</scope>
    <source>
        <strain evidence="10">CBS 955.72</strain>
    </source>
</reference>
<gene>
    <name evidence="10" type="ORF">B0T25DRAFT_535847</name>
</gene>
<name>A0AAJ0HSS8_9PEZI</name>
<dbReference type="Proteomes" id="UP001275084">
    <property type="component" value="Unassembled WGS sequence"/>
</dbReference>
<proteinExistence type="inferred from homology"/>
<keyword evidence="5" id="KW-0843">Virulence</keyword>
<evidence type="ECO:0000256" key="5">
    <source>
        <dbReference type="ARBA" id="ARBA00023026"/>
    </source>
</evidence>
<evidence type="ECO:0000256" key="7">
    <source>
        <dbReference type="ARBA" id="ARBA00023180"/>
    </source>
</evidence>
<dbReference type="GO" id="GO:0016020">
    <property type="term" value="C:membrane"/>
    <property type="evidence" value="ECO:0007669"/>
    <property type="project" value="UniProtKB-SubCell"/>
</dbReference>
<evidence type="ECO:0000313" key="11">
    <source>
        <dbReference type="Proteomes" id="UP001275084"/>
    </source>
</evidence>
<evidence type="ECO:0000313" key="10">
    <source>
        <dbReference type="EMBL" id="KAK3360541.1"/>
    </source>
</evidence>
<organism evidence="10 11">
    <name type="scientific">Lasiosphaeria hispida</name>
    <dbReference type="NCBI Taxonomy" id="260671"/>
    <lineage>
        <taxon>Eukaryota</taxon>
        <taxon>Fungi</taxon>
        <taxon>Dikarya</taxon>
        <taxon>Ascomycota</taxon>
        <taxon>Pezizomycotina</taxon>
        <taxon>Sordariomycetes</taxon>
        <taxon>Sordariomycetidae</taxon>
        <taxon>Sordariales</taxon>
        <taxon>Lasiosphaeriaceae</taxon>
        <taxon>Lasiosphaeria</taxon>
    </lineage>
</organism>
<dbReference type="PANTHER" id="PTHR33365">
    <property type="entry name" value="YALI0B05434P"/>
    <property type="match status" value="1"/>
</dbReference>
<dbReference type="AlphaFoldDB" id="A0AAJ0HSS8"/>
<evidence type="ECO:0008006" key="12">
    <source>
        <dbReference type="Google" id="ProtNLM"/>
    </source>
</evidence>